<sequence precursor="true">MIRRFLIFLFLFASLATHAQNPKTKLEICNTFFPDWKEVNNKDIKYYFFNVPENWNYPKKQIKLAVVQLLSLKKTNENVVFVSGGPGGWSIGAIKKWLNHPLREKANIILLDLRGTGFSQPSLCPDLGKKILNVFSQDTQGNKEINAIVDISKECKEHLLKDKIDPAEYNSNNIAQDLHTLKTELRIDKWFIYGISYGTYIAQLYSKTYPGDVKGLILDSPISEISDYYSKNTSNYLNSLHLLFKDSKSKFPDLEKEYYSVINKLNRKGFSVIVDKKIIPNGHFTYNADEFKLIIQQSLYNKQLIEVIPLIIDAFNKENKDVLSSLVESFSESLKRDFGTYYCVTCNDVYNNQSISLFDENSKQHDKNGALLFYRSDLFVCQSWGITKKPTSDEDKQSDSTYKTLIFAGKYDPITPLSNGEKLAKKLKNSYLVKMLYGHGTSFSKEGKQMLARFISGSAIETGNKAPEVQFVSHNIFYNKGISKLAENFNKPNWLFLSSLIIALLLIISSIFIFIPKLKAPGNRTLYSLILFNSFLGIALFLSLSLGIFQTTNQNIYILLFGLIKKFEFVIYLAYIYIVSTLVCFGLVLVKRNTINNIELIYGLIFSYILLIIYLAFWGIIL</sequence>
<dbReference type="RefSeq" id="WP_068397426.1">
    <property type="nucleotide sequence ID" value="NZ_CP014504.1"/>
</dbReference>
<dbReference type="GO" id="GO:0006508">
    <property type="term" value="P:proteolysis"/>
    <property type="evidence" value="ECO:0007669"/>
    <property type="project" value="InterPro"/>
</dbReference>
<keyword evidence="2" id="KW-0812">Transmembrane</keyword>
<keyword evidence="2" id="KW-1133">Transmembrane helix</keyword>
<reference evidence="6 7" key="1">
    <citation type="submission" date="2016-03" db="EMBL/GenBank/DDBJ databases">
        <title>Complete genome sequence of Pedobacter cryoconitis PAMC 27485.</title>
        <authorList>
            <person name="Lee J."/>
            <person name="Kim O.-S."/>
        </authorList>
    </citation>
    <scope>NUCLEOTIDE SEQUENCE [LARGE SCALE GENOMIC DNA]</scope>
    <source>
        <strain evidence="6 7">PAMC 27485</strain>
    </source>
</reference>
<dbReference type="GO" id="GO:0004177">
    <property type="term" value="F:aminopeptidase activity"/>
    <property type="evidence" value="ECO:0007669"/>
    <property type="project" value="UniProtKB-EC"/>
</dbReference>
<keyword evidence="7" id="KW-1185">Reference proteome</keyword>
<feature type="transmembrane region" description="Helical" evidence="2">
    <location>
        <begin position="494"/>
        <end position="515"/>
    </location>
</feature>
<dbReference type="InterPro" id="IPR029058">
    <property type="entry name" value="AB_hydrolase_fold"/>
</dbReference>
<evidence type="ECO:0000313" key="7">
    <source>
        <dbReference type="Proteomes" id="UP000071561"/>
    </source>
</evidence>
<keyword evidence="3" id="KW-0732">Signal</keyword>
<dbReference type="OrthoDB" id="9796770at2"/>
<organism evidence="6 7">
    <name type="scientific">Pedobacter cryoconitis</name>
    <dbReference type="NCBI Taxonomy" id="188932"/>
    <lineage>
        <taxon>Bacteria</taxon>
        <taxon>Pseudomonadati</taxon>
        <taxon>Bacteroidota</taxon>
        <taxon>Sphingobacteriia</taxon>
        <taxon>Sphingobacteriales</taxon>
        <taxon>Sphingobacteriaceae</taxon>
        <taxon>Pedobacter</taxon>
    </lineage>
</organism>
<feature type="transmembrane region" description="Helical" evidence="2">
    <location>
        <begin position="569"/>
        <end position="589"/>
    </location>
</feature>
<feature type="domain" description="Peptidase S33 tripeptidyl aminopeptidase-like C-terminal" evidence="5">
    <location>
        <begin position="378"/>
        <end position="451"/>
    </location>
</feature>
<dbReference type="PANTHER" id="PTHR43722:SF1">
    <property type="entry name" value="PROLINE IMINOPEPTIDASE"/>
    <property type="match status" value="1"/>
</dbReference>
<feature type="transmembrane region" description="Helical" evidence="2">
    <location>
        <begin position="601"/>
        <end position="621"/>
    </location>
</feature>
<feature type="domain" description="AB hydrolase-1" evidence="4">
    <location>
        <begin position="79"/>
        <end position="228"/>
    </location>
</feature>
<dbReference type="PATRIC" id="fig|188932.3.peg.1070"/>
<dbReference type="SUPFAM" id="SSF53474">
    <property type="entry name" value="alpha/beta-Hydrolases"/>
    <property type="match status" value="1"/>
</dbReference>
<feature type="chain" id="PRO_5007280266" description="Proline iminopeptidase" evidence="3">
    <location>
        <begin position="20"/>
        <end position="622"/>
    </location>
</feature>
<dbReference type="KEGG" id="pcm:AY601_1038"/>
<proteinExistence type="predicted"/>
<dbReference type="InterPro" id="IPR013595">
    <property type="entry name" value="Pept_S33_TAP-like_C"/>
</dbReference>
<keyword evidence="2" id="KW-0472">Membrane</keyword>
<protein>
    <recommendedName>
        <fullName evidence="1">Proline iminopeptidase</fullName>
    </recommendedName>
</protein>
<evidence type="ECO:0000256" key="2">
    <source>
        <dbReference type="SAM" id="Phobius"/>
    </source>
</evidence>
<gene>
    <name evidence="6" type="ORF">AY601_1038</name>
</gene>
<dbReference type="GO" id="GO:0005737">
    <property type="term" value="C:cytoplasm"/>
    <property type="evidence" value="ECO:0007669"/>
    <property type="project" value="InterPro"/>
</dbReference>
<dbReference type="Gene3D" id="3.40.50.1820">
    <property type="entry name" value="alpha/beta hydrolase"/>
    <property type="match status" value="1"/>
</dbReference>
<name>A0A127V9P9_9SPHI</name>
<dbReference type="AlphaFoldDB" id="A0A127V9P9"/>
<feature type="signal peptide" evidence="3">
    <location>
        <begin position="1"/>
        <end position="19"/>
    </location>
</feature>
<dbReference type="EMBL" id="CP014504">
    <property type="protein sequence ID" value="AMP97969.1"/>
    <property type="molecule type" value="Genomic_DNA"/>
</dbReference>
<feature type="transmembrane region" description="Helical" evidence="2">
    <location>
        <begin position="527"/>
        <end position="549"/>
    </location>
</feature>
<dbReference type="PANTHER" id="PTHR43722">
    <property type="entry name" value="PROLINE IMINOPEPTIDASE"/>
    <property type="match status" value="1"/>
</dbReference>
<dbReference type="Pfam" id="PF00561">
    <property type="entry name" value="Abhydrolase_1"/>
    <property type="match status" value="1"/>
</dbReference>
<dbReference type="InterPro" id="IPR000073">
    <property type="entry name" value="AB_hydrolase_1"/>
</dbReference>
<evidence type="ECO:0000259" key="5">
    <source>
        <dbReference type="Pfam" id="PF08386"/>
    </source>
</evidence>
<evidence type="ECO:0000256" key="3">
    <source>
        <dbReference type="SAM" id="SignalP"/>
    </source>
</evidence>
<evidence type="ECO:0000256" key="1">
    <source>
        <dbReference type="ARBA" id="ARBA00021843"/>
    </source>
</evidence>
<evidence type="ECO:0000313" key="6">
    <source>
        <dbReference type="EMBL" id="AMP97969.1"/>
    </source>
</evidence>
<accession>A0A127V9P9</accession>
<dbReference type="Pfam" id="PF08386">
    <property type="entry name" value="Abhydrolase_4"/>
    <property type="match status" value="1"/>
</dbReference>
<dbReference type="InterPro" id="IPR005944">
    <property type="entry name" value="Pro_iminopeptidase"/>
</dbReference>
<evidence type="ECO:0000259" key="4">
    <source>
        <dbReference type="Pfam" id="PF00561"/>
    </source>
</evidence>
<dbReference type="Proteomes" id="UP000071561">
    <property type="component" value="Chromosome"/>
</dbReference>